<sequence>MISKLVKTIIFSRFPKSTILVILAIDLLLVLSDFPSHPVSRALSPEFSLLSITYITFLVAISPFNSRFNLVTKSDWDFLIMVPADDRELILSLVLGYFLVSLLFSAVFLAWFLFALGLVGLLIPPFLALIVSSASASVYNLGLKFKALVSVLMGIWFASALLRFPFSPLSMFEGYPYGYFILPIFSLTLFGIALRRFNFTNFSTLSYTPPGKQEIKTEISFSSRNPLLLMLTKNLKIFEIGGRMNLMGSYTYVSRRIEWWKVLAISTASSVAAYFLASRFPGTVFYVAFATWLFSVSYSNSAFMSEPIWLDMNVMNPIEFARYYLLSKLLSMVLVLLPVSISVAALGYLPLGIGILVDVPLGSIMIMSLYARFYQINLQNPMTFSLSRYLVGFLTFLPFVGVLIQFFLPLISVTLGATIYEAIISIPFLLSKGYWEKVIEKYVTTVT</sequence>
<feature type="transmembrane region" description="Helical" evidence="1">
    <location>
        <begin position="410"/>
        <end position="430"/>
    </location>
</feature>
<gene>
    <name evidence="2" type="ORF">GWK48_00385</name>
</gene>
<feature type="transmembrane region" description="Helical" evidence="1">
    <location>
        <begin position="118"/>
        <end position="140"/>
    </location>
</feature>
<dbReference type="Proteomes" id="UP000509301">
    <property type="component" value="Chromosome"/>
</dbReference>
<keyword evidence="1" id="KW-0472">Membrane</keyword>
<name>A0A6N0NS87_9CREN</name>
<dbReference type="GeneID" id="55640356"/>
<feature type="transmembrane region" description="Helical" evidence="1">
    <location>
        <begin position="259"/>
        <end position="277"/>
    </location>
</feature>
<feature type="transmembrane region" description="Helical" evidence="1">
    <location>
        <begin position="177"/>
        <end position="194"/>
    </location>
</feature>
<feature type="transmembrane region" description="Helical" evidence="1">
    <location>
        <begin position="386"/>
        <end position="404"/>
    </location>
</feature>
<evidence type="ECO:0000313" key="2">
    <source>
        <dbReference type="EMBL" id="QKQ99054.1"/>
    </source>
</evidence>
<protein>
    <submittedName>
        <fullName evidence="2">Uncharacterized protein</fullName>
    </submittedName>
</protein>
<dbReference type="EMBL" id="CP049074">
    <property type="protein sequence ID" value="QKQ99054.1"/>
    <property type="molecule type" value="Genomic_DNA"/>
</dbReference>
<feature type="transmembrane region" description="Helical" evidence="1">
    <location>
        <begin position="283"/>
        <end position="303"/>
    </location>
</feature>
<dbReference type="AlphaFoldDB" id="A0A6N0NS87"/>
<keyword evidence="3" id="KW-1185">Reference proteome</keyword>
<evidence type="ECO:0000313" key="3">
    <source>
        <dbReference type="Proteomes" id="UP000509301"/>
    </source>
</evidence>
<dbReference type="OrthoDB" id="43974at2157"/>
<evidence type="ECO:0000256" key="1">
    <source>
        <dbReference type="SAM" id="Phobius"/>
    </source>
</evidence>
<feature type="transmembrane region" description="Helical" evidence="1">
    <location>
        <begin position="147"/>
        <end position="165"/>
    </location>
</feature>
<proteinExistence type="predicted"/>
<feature type="transmembrane region" description="Helical" evidence="1">
    <location>
        <begin position="323"/>
        <end position="345"/>
    </location>
</feature>
<feature type="transmembrane region" description="Helical" evidence="1">
    <location>
        <begin position="89"/>
        <end position="112"/>
    </location>
</feature>
<keyword evidence="1" id="KW-0812">Transmembrane</keyword>
<accession>A0A6N0NS87</accession>
<dbReference type="RefSeq" id="WP_174628571.1">
    <property type="nucleotide sequence ID" value="NZ_CP049074.1"/>
</dbReference>
<keyword evidence="1" id="KW-1133">Transmembrane helix</keyword>
<feature type="transmembrane region" description="Helical" evidence="1">
    <location>
        <begin position="48"/>
        <end position="68"/>
    </location>
</feature>
<organism evidence="2 3">
    <name type="scientific">Metallosphaera tengchongensis</name>
    <dbReference type="NCBI Taxonomy" id="1532350"/>
    <lineage>
        <taxon>Archaea</taxon>
        <taxon>Thermoproteota</taxon>
        <taxon>Thermoprotei</taxon>
        <taxon>Sulfolobales</taxon>
        <taxon>Sulfolobaceae</taxon>
        <taxon>Metallosphaera</taxon>
    </lineage>
</organism>
<dbReference type="KEGG" id="mten:GWK48_00385"/>
<reference evidence="2 3" key="1">
    <citation type="submission" date="2020-02" db="EMBL/GenBank/DDBJ databases">
        <title>Comparative genome analysis reveals the metabolism and evolution of the thermophilic archaeal genus Metallosphaera.</title>
        <authorList>
            <person name="Jiang C."/>
        </authorList>
    </citation>
    <scope>NUCLEOTIDE SEQUENCE [LARGE SCALE GENOMIC DNA]</scope>
    <source>
        <strain evidence="2 3">Ric-A</strain>
    </source>
</reference>
<feature type="transmembrane region" description="Helical" evidence="1">
    <location>
        <begin position="351"/>
        <end position="374"/>
    </location>
</feature>